<dbReference type="GO" id="GO:0022857">
    <property type="term" value="F:transmembrane transporter activity"/>
    <property type="evidence" value="ECO:0007669"/>
    <property type="project" value="InterPro"/>
</dbReference>
<feature type="transmembrane region" description="Helical" evidence="6">
    <location>
        <begin position="147"/>
        <end position="169"/>
    </location>
</feature>
<dbReference type="GO" id="GO:0005886">
    <property type="term" value="C:plasma membrane"/>
    <property type="evidence" value="ECO:0007669"/>
    <property type="project" value="UniProtKB-SubCell"/>
</dbReference>
<organism evidence="8 9">
    <name type="scientific">Corynebacterium amycolatum</name>
    <dbReference type="NCBI Taxonomy" id="43765"/>
    <lineage>
        <taxon>Bacteria</taxon>
        <taxon>Bacillati</taxon>
        <taxon>Actinomycetota</taxon>
        <taxon>Actinomycetes</taxon>
        <taxon>Mycobacteriales</taxon>
        <taxon>Corynebacteriaceae</taxon>
        <taxon>Corynebacterium</taxon>
    </lineage>
</organism>
<feature type="transmembrane region" description="Helical" evidence="6">
    <location>
        <begin position="331"/>
        <end position="357"/>
    </location>
</feature>
<evidence type="ECO:0000256" key="1">
    <source>
        <dbReference type="ARBA" id="ARBA00004651"/>
    </source>
</evidence>
<gene>
    <name evidence="8" type="ORF">QP460_003200</name>
</gene>
<sequence length="473" mass="49286">MASRVMDRRQLDELDSMWKAPGLVPTLVAVMAAFGGWSLLMPVIPQAILDDGGGTSLAGAYTGVFMAATVLTQTQTPRMCRRLGYGMTMLISGLFLGLPTILHIFGTDAALVLIIAVLRGMGFGALTVAESALIAELVPLKFLGKASGALGVAVGLSELIFLPLGLIIADKTGSYTPVYILGAVISLVGSVMALFIPKIKPAPKEGKGGNEDVGDPVPGSAATQPSPVEHVATWKLVAIPALAISTIAMGFGGISAFLAPAAREVDAVSGAIVAGLALSVLGGAQMVFRYFAGIYADRKSEAGILLIPALISGFIGLLMMSGVVLFDLSAWLLLVAAIFYGAGFGIVQNEALLLMFARLPRDRTAEASAFWNMSFDSGTGIGSFVLGAVAAAALRPYPAVFAFAAALLAVGLIGAVLDRIIGKHRVAEYQNTRATLRRLGDAVKRHTPEAAVRVARPAKNAVTRLTVRDRKKK</sequence>
<dbReference type="InterPro" id="IPR052714">
    <property type="entry name" value="MFS_Exporter"/>
</dbReference>
<dbReference type="SUPFAM" id="SSF103473">
    <property type="entry name" value="MFS general substrate transporter"/>
    <property type="match status" value="1"/>
</dbReference>
<feature type="transmembrane region" description="Helical" evidence="6">
    <location>
        <begin position="175"/>
        <end position="196"/>
    </location>
</feature>
<dbReference type="AlphaFoldDB" id="A0AAW9STQ0"/>
<feature type="transmembrane region" description="Helical" evidence="6">
    <location>
        <begin position="20"/>
        <end position="40"/>
    </location>
</feature>
<name>A0AAW9STQ0_CORAY</name>
<dbReference type="RefSeq" id="WP_070851335.1">
    <property type="nucleotide sequence ID" value="NZ_JASOMP010000004.1"/>
</dbReference>
<dbReference type="Pfam" id="PF07690">
    <property type="entry name" value="MFS_1"/>
    <property type="match status" value="1"/>
</dbReference>
<dbReference type="Proteomes" id="UP001223646">
    <property type="component" value="Unassembled WGS sequence"/>
</dbReference>
<dbReference type="PROSITE" id="PS50850">
    <property type="entry name" value="MFS"/>
    <property type="match status" value="1"/>
</dbReference>
<dbReference type="InterPro" id="IPR020846">
    <property type="entry name" value="MFS_dom"/>
</dbReference>
<feature type="transmembrane region" description="Helical" evidence="6">
    <location>
        <begin position="304"/>
        <end position="325"/>
    </location>
</feature>
<dbReference type="PANTHER" id="PTHR23531">
    <property type="entry name" value="QUINOLENE RESISTANCE PROTEIN NORA"/>
    <property type="match status" value="1"/>
</dbReference>
<feature type="transmembrane region" description="Helical" evidence="6">
    <location>
        <begin position="111"/>
        <end position="135"/>
    </location>
</feature>
<evidence type="ECO:0000313" key="9">
    <source>
        <dbReference type="Proteomes" id="UP001223646"/>
    </source>
</evidence>
<evidence type="ECO:0000256" key="4">
    <source>
        <dbReference type="ARBA" id="ARBA00023136"/>
    </source>
</evidence>
<dbReference type="Gene3D" id="1.20.1250.20">
    <property type="entry name" value="MFS general substrate transporter like domains"/>
    <property type="match status" value="2"/>
</dbReference>
<evidence type="ECO:0000256" key="5">
    <source>
        <dbReference type="SAM" id="MobiDB-lite"/>
    </source>
</evidence>
<feature type="transmembrane region" description="Helical" evidence="6">
    <location>
        <begin position="399"/>
        <end position="417"/>
    </location>
</feature>
<accession>A0AAW9STQ0</accession>
<keyword evidence="2 6" id="KW-0812">Transmembrane</keyword>
<reference evidence="8" key="2">
    <citation type="submission" date="2024-05" db="EMBL/GenBank/DDBJ databases">
        <authorList>
            <person name="Wolfe A."/>
        </authorList>
    </citation>
    <scope>NUCLEOTIDE SEQUENCE</scope>
    <source>
        <strain evidence="8">UMB1064</strain>
    </source>
</reference>
<feature type="transmembrane region" description="Helical" evidence="6">
    <location>
        <begin position="271"/>
        <end position="292"/>
    </location>
</feature>
<evidence type="ECO:0000256" key="6">
    <source>
        <dbReference type="SAM" id="Phobius"/>
    </source>
</evidence>
<comment type="caution">
    <text evidence="8">The sequence shown here is derived from an EMBL/GenBank/DDBJ whole genome shotgun (WGS) entry which is preliminary data.</text>
</comment>
<keyword evidence="3 6" id="KW-1133">Transmembrane helix</keyword>
<protein>
    <submittedName>
        <fullName evidence="8">MFS transporter</fullName>
    </submittedName>
</protein>
<evidence type="ECO:0000313" key="8">
    <source>
        <dbReference type="EMBL" id="MEO3716600.1"/>
    </source>
</evidence>
<feature type="transmembrane region" description="Helical" evidence="6">
    <location>
        <begin position="236"/>
        <end position="259"/>
    </location>
</feature>
<feature type="region of interest" description="Disordered" evidence="5">
    <location>
        <begin position="204"/>
        <end position="225"/>
    </location>
</feature>
<feature type="transmembrane region" description="Helical" evidence="6">
    <location>
        <begin position="369"/>
        <end position="393"/>
    </location>
</feature>
<dbReference type="EMBL" id="JASOOY020000011">
    <property type="protein sequence ID" value="MEO3716600.1"/>
    <property type="molecule type" value="Genomic_DNA"/>
</dbReference>
<evidence type="ECO:0000256" key="2">
    <source>
        <dbReference type="ARBA" id="ARBA00022692"/>
    </source>
</evidence>
<proteinExistence type="predicted"/>
<dbReference type="InterPro" id="IPR011701">
    <property type="entry name" value="MFS"/>
</dbReference>
<evidence type="ECO:0000259" key="7">
    <source>
        <dbReference type="PROSITE" id="PS50850"/>
    </source>
</evidence>
<keyword evidence="4 6" id="KW-0472">Membrane</keyword>
<evidence type="ECO:0000256" key="3">
    <source>
        <dbReference type="ARBA" id="ARBA00022989"/>
    </source>
</evidence>
<feature type="transmembrane region" description="Helical" evidence="6">
    <location>
        <begin position="83"/>
        <end position="105"/>
    </location>
</feature>
<comment type="subcellular location">
    <subcellularLocation>
        <location evidence="1">Cell membrane</location>
        <topology evidence="1">Multi-pass membrane protein</topology>
    </subcellularLocation>
</comment>
<dbReference type="InterPro" id="IPR036259">
    <property type="entry name" value="MFS_trans_sf"/>
</dbReference>
<feature type="domain" description="Major facilitator superfamily (MFS) profile" evidence="7">
    <location>
        <begin position="1"/>
        <end position="423"/>
    </location>
</feature>
<dbReference type="PANTHER" id="PTHR23531:SF1">
    <property type="entry name" value="QUINOLENE RESISTANCE PROTEIN NORA"/>
    <property type="match status" value="1"/>
</dbReference>
<reference evidence="8" key="1">
    <citation type="submission" date="2023-05" db="EMBL/GenBank/DDBJ databases">
        <authorList>
            <person name="Du J."/>
        </authorList>
    </citation>
    <scope>NUCLEOTIDE SEQUENCE</scope>
    <source>
        <strain evidence="8">UMB1064</strain>
    </source>
</reference>
<feature type="transmembrane region" description="Helical" evidence="6">
    <location>
        <begin position="52"/>
        <end position="71"/>
    </location>
</feature>